<comment type="caution">
    <text evidence="9">The sequence shown here is derived from an EMBL/GenBank/DDBJ whole genome shotgun (WGS) entry which is preliminary data.</text>
</comment>
<dbReference type="EMBL" id="JBCLVG010000001">
    <property type="protein sequence ID" value="MEN1945249.1"/>
    <property type="molecule type" value="Genomic_DNA"/>
</dbReference>
<keyword evidence="10" id="KW-1185">Reference proteome</keyword>
<feature type="domain" description="Major facilitator superfamily (MFS) profile" evidence="8">
    <location>
        <begin position="197"/>
        <end position="449"/>
    </location>
</feature>
<dbReference type="PROSITE" id="PS50850">
    <property type="entry name" value="MFS"/>
    <property type="match status" value="1"/>
</dbReference>
<organism evidence="9 10">
    <name type="scientific">Leifsonia stereocauli</name>
    <dbReference type="NCBI Taxonomy" id="3134136"/>
    <lineage>
        <taxon>Bacteria</taxon>
        <taxon>Bacillati</taxon>
        <taxon>Actinomycetota</taxon>
        <taxon>Actinomycetes</taxon>
        <taxon>Micrococcales</taxon>
        <taxon>Microbacteriaceae</taxon>
        <taxon>Leifsonia</taxon>
    </lineage>
</organism>
<sequence length="449" mass="46467">MTLPDQAPAAQRRRFVDLAPLRESPAFARLWIGAAVSGIGAQLTIVAVGLQIYDITASTLAVALVGGIALLPMIVAGLWGGMLADAFDRRLVLIISALVGWIATIGLVVLSVTDAVLAASGARVEVWPFYVFTTLNAVAATITSATRFSVYPRILPEHLVSRASALNGISSGLQLTVGPALAGVLVAFAGFPVTFAVDAVLFTAGFLGILSLPKLPPLSHTLRPGLQSLRDGYAFLRRAPNIRMSFLVDIVAMSFGRPFVLLPAVGAVVIGGGPVTVGILTAAAAVGTFATGLFSGPVAHVHRYGVAIGRAITVYGAFILLFGLVIAGMQTGWFGPVGPDISQVNWVALAIAGVALAGTGASDEVSAIFRSTILLTAAPDEMRGRLQGVFTVVVTGGPRIGDLYAGILASLVALWFPPVLGGLLIMALIGVLLRLTPSFRAYDARTPTL</sequence>
<feature type="transmembrane region" description="Helical" evidence="7">
    <location>
        <begin position="91"/>
        <end position="117"/>
    </location>
</feature>
<dbReference type="Gene3D" id="1.20.1250.20">
    <property type="entry name" value="MFS general substrate transporter like domains"/>
    <property type="match status" value="1"/>
</dbReference>
<feature type="transmembrane region" description="Helical" evidence="7">
    <location>
        <begin position="30"/>
        <end position="53"/>
    </location>
</feature>
<dbReference type="CDD" id="cd06173">
    <property type="entry name" value="MFS_MefA_like"/>
    <property type="match status" value="1"/>
</dbReference>
<dbReference type="InterPro" id="IPR010290">
    <property type="entry name" value="TM_effector"/>
</dbReference>
<evidence type="ECO:0000256" key="5">
    <source>
        <dbReference type="ARBA" id="ARBA00022989"/>
    </source>
</evidence>
<evidence type="ECO:0000313" key="10">
    <source>
        <dbReference type="Proteomes" id="UP001425155"/>
    </source>
</evidence>
<comment type="subcellular location">
    <subcellularLocation>
        <location evidence="1">Cell inner membrane</location>
        <topology evidence="1">Multi-pass membrane protein</topology>
    </subcellularLocation>
</comment>
<evidence type="ECO:0000256" key="3">
    <source>
        <dbReference type="ARBA" id="ARBA00022475"/>
    </source>
</evidence>
<evidence type="ECO:0000259" key="8">
    <source>
        <dbReference type="PROSITE" id="PS50850"/>
    </source>
</evidence>
<feature type="transmembrane region" description="Helical" evidence="7">
    <location>
        <begin position="277"/>
        <end position="299"/>
    </location>
</feature>
<dbReference type="Proteomes" id="UP001425155">
    <property type="component" value="Unassembled WGS sequence"/>
</dbReference>
<evidence type="ECO:0000256" key="4">
    <source>
        <dbReference type="ARBA" id="ARBA00022692"/>
    </source>
</evidence>
<accession>A0ABU9VZR8</accession>
<feature type="transmembrane region" description="Helical" evidence="7">
    <location>
        <begin position="311"/>
        <end position="334"/>
    </location>
</feature>
<feature type="transmembrane region" description="Helical" evidence="7">
    <location>
        <begin position="59"/>
        <end position="79"/>
    </location>
</feature>
<dbReference type="InterPro" id="IPR036259">
    <property type="entry name" value="MFS_trans_sf"/>
</dbReference>
<evidence type="ECO:0000256" key="2">
    <source>
        <dbReference type="ARBA" id="ARBA00022448"/>
    </source>
</evidence>
<protein>
    <submittedName>
        <fullName evidence="9">MFS transporter</fullName>
    </submittedName>
</protein>
<dbReference type="InterPro" id="IPR020846">
    <property type="entry name" value="MFS_dom"/>
</dbReference>
<feature type="transmembrane region" description="Helical" evidence="7">
    <location>
        <begin position="129"/>
        <end position="150"/>
    </location>
</feature>
<proteinExistence type="predicted"/>
<keyword evidence="4 7" id="KW-0812">Transmembrane</keyword>
<dbReference type="PANTHER" id="PTHR23513:SF9">
    <property type="entry name" value="ENTEROBACTIN EXPORTER ENTS"/>
    <property type="match status" value="1"/>
</dbReference>
<dbReference type="SUPFAM" id="SSF103473">
    <property type="entry name" value="MFS general substrate transporter"/>
    <property type="match status" value="1"/>
</dbReference>
<evidence type="ECO:0000256" key="1">
    <source>
        <dbReference type="ARBA" id="ARBA00004429"/>
    </source>
</evidence>
<keyword evidence="2" id="KW-0813">Transport</keyword>
<reference evidence="9 10" key="1">
    <citation type="submission" date="2024-03" db="EMBL/GenBank/DDBJ databases">
        <title>YIM 134122 draft genome.</title>
        <authorList>
            <person name="Zuo S."/>
            <person name="Xiong L."/>
        </authorList>
    </citation>
    <scope>NUCLEOTIDE SEQUENCE [LARGE SCALE GENOMIC DNA]</scope>
    <source>
        <strain evidence="9 10">YIM 134122</strain>
    </source>
</reference>
<evidence type="ECO:0000256" key="7">
    <source>
        <dbReference type="SAM" id="Phobius"/>
    </source>
</evidence>
<feature type="transmembrane region" description="Helical" evidence="7">
    <location>
        <begin position="415"/>
        <end position="435"/>
    </location>
</feature>
<keyword evidence="3" id="KW-1003">Cell membrane</keyword>
<dbReference type="RefSeq" id="WP_342111188.1">
    <property type="nucleotide sequence ID" value="NZ_JBCAUN010000001.1"/>
</dbReference>
<keyword evidence="5 7" id="KW-1133">Transmembrane helix</keyword>
<name>A0ABU9VZR8_9MICO</name>
<dbReference type="PANTHER" id="PTHR23513">
    <property type="entry name" value="INTEGRAL MEMBRANE EFFLUX PROTEIN-RELATED"/>
    <property type="match status" value="1"/>
</dbReference>
<evidence type="ECO:0000256" key="6">
    <source>
        <dbReference type="ARBA" id="ARBA00023136"/>
    </source>
</evidence>
<feature type="transmembrane region" description="Helical" evidence="7">
    <location>
        <begin position="246"/>
        <end position="271"/>
    </location>
</feature>
<evidence type="ECO:0000313" key="9">
    <source>
        <dbReference type="EMBL" id="MEN1945249.1"/>
    </source>
</evidence>
<keyword evidence="6 7" id="KW-0472">Membrane</keyword>
<feature type="transmembrane region" description="Helical" evidence="7">
    <location>
        <begin position="171"/>
        <end position="189"/>
    </location>
</feature>
<dbReference type="Pfam" id="PF05977">
    <property type="entry name" value="MFS_3"/>
    <property type="match status" value="1"/>
</dbReference>
<gene>
    <name evidence="9" type="ORF">WJX64_01670</name>
</gene>